<dbReference type="InterPro" id="IPR004089">
    <property type="entry name" value="MCPsignal_dom"/>
</dbReference>
<comment type="similarity">
    <text evidence="6">Belongs to the methyl-accepting chemotaxis (MCP) protein family.</text>
</comment>
<evidence type="ECO:0000256" key="8">
    <source>
        <dbReference type="SAM" id="MobiDB-lite"/>
    </source>
</evidence>
<feature type="region of interest" description="Disordered" evidence="8">
    <location>
        <begin position="650"/>
        <end position="696"/>
    </location>
</feature>
<keyword evidence="4 9" id="KW-0472">Membrane</keyword>
<dbReference type="CDD" id="cd11386">
    <property type="entry name" value="MCP_signal"/>
    <property type="match status" value="1"/>
</dbReference>
<feature type="compositionally biased region" description="Basic and acidic residues" evidence="8">
    <location>
        <begin position="669"/>
        <end position="696"/>
    </location>
</feature>
<keyword evidence="5 7" id="KW-0807">Transducer</keyword>
<proteinExistence type="inferred from homology"/>
<organism evidence="12 13">
    <name type="scientific">Guyparkeria halophila</name>
    <dbReference type="NCBI Taxonomy" id="47960"/>
    <lineage>
        <taxon>Bacteria</taxon>
        <taxon>Pseudomonadati</taxon>
        <taxon>Pseudomonadota</taxon>
        <taxon>Gammaproteobacteria</taxon>
        <taxon>Chromatiales</taxon>
        <taxon>Thioalkalibacteraceae</taxon>
        <taxon>Guyparkeria</taxon>
    </lineage>
</organism>
<dbReference type="Pfam" id="PF00015">
    <property type="entry name" value="MCPsignal"/>
    <property type="match status" value="1"/>
</dbReference>
<evidence type="ECO:0000256" key="6">
    <source>
        <dbReference type="ARBA" id="ARBA00029447"/>
    </source>
</evidence>
<reference evidence="12 13" key="1">
    <citation type="submission" date="2023-11" db="EMBL/GenBank/DDBJ databases">
        <title>MicrobeMod: A computational toolkit for identifying prokaryotic methylation and restriction-modification with nanopore sequencing.</title>
        <authorList>
            <person name="Crits-Christoph A."/>
            <person name="Kang S.C."/>
            <person name="Lee H."/>
            <person name="Ostrov N."/>
        </authorList>
    </citation>
    <scope>NUCLEOTIDE SEQUENCE [LARGE SCALE GENOMIC DNA]</scope>
    <source>
        <strain evidence="12 13">ATCC 49870</strain>
    </source>
</reference>
<dbReference type="PROSITE" id="PS50885">
    <property type="entry name" value="HAMP"/>
    <property type="match status" value="1"/>
</dbReference>
<evidence type="ECO:0000259" key="10">
    <source>
        <dbReference type="PROSITE" id="PS50111"/>
    </source>
</evidence>
<dbReference type="RefSeq" id="WP_322521635.1">
    <property type="nucleotide sequence ID" value="NZ_CP140153.1"/>
</dbReference>
<dbReference type="EMBL" id="CP140153">
    <property type="protein sequence ID" value="WQH16646.1"/>
    <property type="molecule type" value="Genomic_DNA"/>
</dbReference>
<evidence type="ECO:0000259" key="11">
    <source>
        <dbReference type="PROSITE" id="PS50885"/>
    </source>
</evidence>
<comment type="subcellular location">
    <subcellularLocation>
        <location evidence="1">Membrane</location>
        <topology evidence="1">Multi-pass membrane protein</topology>
    </subcellularLocation>
</comment>
<dbReference type="SMART" id="SM00283">
    <property type="entry name" value="MA"/>
    <property type="match status" value="1"/>
</dbReference>
<evidence type="ECO:0000256" key="4">
    <source>
        <dbReference type="ARBA" id="ARBA00023136"/>
    </source>
</evidence>
<feature type="domain" description="Methyl-accepting transducer" evidence="10">
    <location>
        <begin position="396"/>
        <end position="632"/>
    </location>
</feature>
<name>A0ABZ0YZL3_9GAMM</name>
<feature type="domain" description="HAMP" evidence="11">
    <location>
        <begin position="340"/>
        <end position="391"/>
    </location>
</feature>
<evidence type="ECO:0000256" key="2">
    <source>
        <dbReference type="ARBA" id="ARBA00022692"/>
    </source>
</evidence>
<dbReference type="Gene3D" id="1.10.287.950">
    <property type="entry name" value="Methyl-accepting chemotaxis protein"/>
    <property type="match status" value="1"/>
</dbReference>
<evidence type="ECO:0000313" key="13">
    <source>
        <dbReference type="Proteomes" id="UP001327459"/>
    </source>
</evidence>
<sequence>MSLGARMGGISRKILILVVLAVLALVATVVVFIFAAQREQEFLDRRLAGAELERSSQEITIEVLRAIRGNPGAFDRVQSIRAEFTDSLAALKGNDPERPQLAVPGNRQDLLGTVDNQWSAYNDSLSKVLEGREAILSVGEQSAQIEEILPDLTAASDEVVQTLVANEAPSHLIYLGTRQLMFIERIGTTLDEITGGGEQAVNASERFGRDVALFGGVLNGLLNGNRMAPRVNNTEVRDGLREVGVLFATVNQLVSAVLEQAPQLLAANQAAREIDRMSGDFTGSTSELARTLAADQNQASQFLYLGYASGAIGLLLLVWLGVTLVQESRRALNETAAANQRNQAAILRLLDEMMTLADGDLTAHTTVTEDITGAIADSVNYTIDALRDLVGTINDTSVRVAEAVRASQDSSRALANKSRGQAERITEISDAIAQMSDEIERVSVSAQESAQIAESSVNVAHRGGDAVRQTIKGMNQTREQIQETSKRLKRLGESSQEIGDIVGLITDIADQTNILALNAAIQAAMAGEAGRGFAVVADEVQRLAERVSDATRQIELLVNTIQTDTSEAMLAMEQTTSNVVDGATLAENAGKALSEIESVSLKLSQQINDITSVAQKEASVATELREAVNRIRQDTQQTAENATQAADEIGELGSLSQELNRSVAGFTMPERDEPTVAMPIEERSAGEWDEPAEKRA</sequence>
<gene>
    <name evidence="12" type="ORF">SR882_01745</name>
</gene>
<evidence type="ECO:0000256" key="9">
    <source>
        <dbReference type="SAM" id="Phobius"/>
    </source>
</evidence>
<dbReference type="PROSITE" id="PS50111">
    <property type="entry name" value="CHEMOTAXIS_TRANSDUC_2"/>
    <property type="match status" value="1"/>
</dbReference>
<dbReference type="PANTHER" id="PTHR32089">
    <property type="entry name" value="METHYL-ACCEPTING CHEMOTAXIS PROTEIN MCPB"/>
    <property type="match status" value="1"/>
</dbReference>
<feature type="transmembrane region" description="Helical" evidence="9">
    <location>
        <begin position="302"/>
        <end position="322"/>
    </location>
</feature>
<keyword evidence="3 9" id="KW-1133">Transmembrane helix</keyword>
<keyword evidence="2 9" id="KW-0812">Transmembrane</keyword>
<keyword evidence="13" id="KW-1185">Reference proteome</keyword>
<dbReference type="PANTHER" id="PTHR32089:SF119">
    <property type="entry name" value="METHYL-ACCEPTING CHEMOTAXIS PROTEIN CTPL"/>
    <property type="match status" value="1"/>
</dbReference>
<dbReference type="InterPro" id="IPR003660">
    <property type="entry name" value="HAMP_dom"/>
</dbReference>
<protein>
    <submittedName>
        <fullName evidence="12">Methyl-accepting chemotaxis protein</fullName>
    </submittedName>
</protein>
<accession>A0ABZ0YZL3</accession>
<evidence type="ECO:0000256" key="7">
    <source>
        <dbReference type="PROSITE-ProRule" id="PRU00284"/>
    </source>
</evidence>
<dbReference type="SUPFAM" id="SSF58104">
    <property type="entry name" value="Methyl-accepting chemotaxis protein (MCP) signaling domain"/>
    <property type="match status" value="1"/>
</dbReference>
<evidence type="ECO:0000256" key="5">
    <source>
        <dbReference type="ARBA" id="ARBA00023224"/>
    </source>
</evidence>
<feature type="transmembrane region" description="Helical" evidence="9">
    <location>
        <begin position="14"/>
        <end position="36"/>
    </location>
</feature>
<dbReference type="InterPro" id="IPR029095">
    <property type="entry name" value="NarX-like_N"/>
</dbReference>
<dbReference type="Proteomes" id="UP001327459">
    <property type="component" value="Chromosome"/>
</dbReference>
<dbReference type="Pfam" id="PF13675">
    <property type="entry name" value="PilJ"/>
    <property type="match status" value="1"/>
</dbReference>
<evidence type="ECO:0000313" key="12">
    <source>
        <dbReference type="EMBL" id="WQH16646.1"/>
    </source>
</evidence>
<evidence type="ECO:0000256" key="1">
    <source>
        <dbReference type="ARBA" id="ARBA00004141"/>
    </source>
</evidence>
<evidence type="ECO:0000256" key="3">
    <source>
        <dbReference type="ARBA" id="ARBA00022989"/>
    </source>
</evidence>